<keyword evidence="1" id="KW-1133">Transmembrane helix</keyword>
<organism evidence="2 3">
    <name type="scientific">Lentilactobacillus parafarraginis DSM 18390 = JCM 14109</name>
    <dbReference type="NCBI Taxonomy" id="1423786"/>
    <lineage>
        <taxon>Bacteria</taxon>
        <taxon>Bacillati</taxon>
        <taxon>Bacillota</taxon>
        <taxon>Bacilli</taxon>
        <taxon>Lactobacillales</taxon>
        <taxon>Lactobacillaceae</taxon>
        <taxon>Lentilactobacillus</taxon>
    </lineage>
</organism>
<accession>A0A0R1YEY1</accession>
<keyword evidence="1" id="KW-0812">Transmembrane</keyword>
<evidence type="ECO:0000256" key="1">
    <source>
        <dbReference type="SAM" id="Phobius"/>
    </source>
</evidence>
<dbReference type="EMBL" id="AZFZ01000149">
    <property type="protein sequence ID" value="KRM37468.1"/>
    <property type="molecule type" value="Genomic_DNA"/>
</dbReference>
<protein>
    <submittedName>
        <fullName evidence="2">Uncharacterized protein</fullName>
    </submittedName>
</protein>
<evidence type="ECO:0000313" key="2">
    <source>
        <dbReference type="EMBL" id="KRM37468.1"/>
    </source>
</evidence>
<dbReference type="Proteomes" id="UP000051010">
    <property type="component" value="Unassembled WGS sequence"/>
</dbReference>
<keyword evidence="1" id="KW-0472">Membrane</keyword>
<dbReference type="AlphaFoldDB" id="A0A0R1YEY1"/>
<reference evidence="2 3" key="1">
    <citation type="journal article" date="2015" name="Genome Announc.">
        <title>Expanding the biotechnology potential of lactobacilli through comparative genomics of 213 strains and associated genera.</title>
        <authorList>
            <person name="Sun Z."/>
            <person name="Harris H.M."/>
            <person name="McCann A."/>
            <person name="Guo C."/>
            <person name="Argimon S."/>
            <person name="Zhang W."/>
            <person name="Yang X."/>
            <person name="Jeffery I.B."/>
            <person name="Cooney J.C."/>
            <person name="Kagawa T.F."/>
            <person name="Liu W."/>
            <person name="Song Y."/>
            <person name="Salvetti E."/>
            <person name="Wrobel A."/>
            <person name="Rasinkangas P."/>
            <person name="Parkhill J."/>
            <person name="Rea M.C."/>
            <person name="O'Sullivan O."/>
            <person name="Ritari J."/>
            <person name="Douillard F.P."/>
            <person name="Paul Ross R."/>
            <person name="Yang R."/>
            <person name="Briner A.E."/>
            <person name="Felis G.E."/>
            <person name="de Vos W.M."/>
            <person name="Barrangou R."/>
            <person name="Klaenhammer T.R."/>
            <person name="Caufield P.W."/>
            <person name="Cui Y."/>
            <person name="Zhang H."/>
            <person name="O'Toole P.W."/>
        </authorList>
    </citation>
    <scope>NUCLEOTIDE SEQUENCE [LARGE SCALE GENOMIC DNA]</scope>
    <source>
        <strain evidence="2 3">DSM 18390</strain>
    </source>
</reference>
<feature type="transmembrane region" description="Helical" evidence="1">
    <location>
        <begin position="7"/>
        <end position="25"/>
    </location>
</feature>
<dbReference type="PATRIC" id="fig|1423786.4.peg.603"/>
<proteinExistence type="predicted"/>
<name>A0A0R1YEY1_9LACO</name>
<evidence type="ECO:0000313" key="3">
    <source>
        <dbReference type="Proteomes" id="UP000051010"/>
    </source>
</evidence>
<comment type="caution">
    <text evidence="2">The sequence shown here is derived from an EMBL/GenBank/DDBJ whole genome shotgun (WGS) entry which is preliminary data.</text>
</comment>
<gene>
    <name evidence="2" type="ORF">FD47_GL000574</name>
</gene>
<sequence length="219" mass="24346">MFKYKLSIIASGLIIVALGFGIYLWENGNSVQATQTVAKKLSVPTEIKVKNQKFRANVVNKNTISYKPLNSEVTTAEYKEVDTHSTKMANNLYKSLQMPTRYNGPTVKLSDGTKAIEQGAMGHIYVQWMEKNWIITAVSSSDIASSKQEIIKQADKVQRDIQDSKLTKQPVNQGSAIVYANEQKQPINRIGWRNKQQVGQASGQNGLTIGKIVKDGLQN</sequence>
<dbReference type="RefSeq" id="WP_054736728.1">
    <property type="nucleotide sequence ID" value="NZ_AZFZ01000149.1"/>
</dbReference>